<comment type="caution">
    <text evidence="1">The sequence shown here is derived from an EMBL/GenBank/DDBJ whole genome shotgun (WGS) entry which is preliminary data.</text>
</comment>
<gene>
    <name evidence="1" type="ORF">QJS04_geneDACA011517</name>
</gene>
<dbReference type="AlphaFoldDB" id="A0AAV9ADU1"/>
<reference evidence="1" key="2">
    <citation type="submission" date="2023-06" db="EMBL/GenBank/DDBJ databases">
        <authorList>
            <person name="Ma L."/>
            <person name="Liu K.-W."/>
            <person name="Li Z."/>
            <person name="Hsiao Y.-Y."/>
            <person name="Qi Y."/>
            <person name="Fu T."/>
            <person name="Tang G."/>
            <person name="Zhang D."/>
            <person name="Sun W.-H."/>
            <person name="Liu D.-K."/>
            <person name="Li Y."/>
            <person name="Chen G.-Z."/>
            <person name="Liu X.-D."/>
            <person name="Liao X.-Y."/>
            <person name="Jiang Y.-T."/>
            <person name="Yu X."/>
            <person name="Hao Y."/>
            <person name="Huang J."/>
            <person name="Zhao X.-W."/>
            <person name="Ke S."/>
            <person name="Chen Y.-Y."/>
            <person name="Wu W.-L."/>
            <person name="Hsu J.-L."/>
            <person name="Lin Y.-F."/>
            <person name="Huang M.-D."/>
            <person name="Li C.-Y."/>
            <person name="Huang L."/>
            <person name="Wang Z.-W."/>
            <person name="Zhao X."/>
            <person name="Zhong W.-Y."/>
            <person name="Peng D.-H."/>
            <person name="Ahmad S."/>
            <person name="Lan S."/>
            <person name="Zhang J.-S."/>
            <person name="Tsai W.-C."/>
            <person name="Van De Peer Y."/>
            <person name="Liu Z.-J."/>
        </authorList>
    </citation>
    <scope>NUCLEOTIDE SEQUENCE</scope>
    <source>
        <strain evidence="1">SCP</strain>
        <tissue evidence="1">Leaves</tissue>
    </source>
</reference>
<dbReference type="EMBL" id="JAUJYN010000010">
    <property type="protein sequence ID" value="KAK1262370.1"/>
    <property type="molecule type" value="Genomic_DNA"/>
</dbReference>
<protein>
    <submittedName>
        <fullName evidence="1">Uncharacterized protein</fullName>
    </submittedName>
</protein>
<accession>A0AAV9ADU1</accession>
<evidence type="ECO:0000313" key="2">
    <source>
        <dbReference type="Proteomes" id="UP001179952"/>
    </source>
</evidence>
<evidence type="ECO:0000313" key="1">
    <source>
        <dbReference type="EMBL" id="KAK1262370.1"/>
    </source>
</evidence>
<organism evidence="1 2">
    <name type="scientific">Acorus gramineus</name>
    <name type="common">Dwarf sweet flag</name>
    <dbReference type="NCBI Taxonomy" id="55184"/>
    <lineage>
        <taxon>Eukaryota</taxon>
        <taxon>Viridiplantae</taxon>
        <taxon>Streptophyta</taxon>
        <taxon>Embryophyta</taxon>
        <taxon>Tracheophyta</taxon>
        <taxon>Spermatophyta</taxon>
        <taxon>Magnoliopsida</taxon>
        <taxon>Liliopsida</taxon>
        <taxon>Acoraceae</taxon>
        <taxon>Acorus</taxon>
    </lineage>
</organism>
<name>A0AAV9ADU1_ACOGR</name>
<proteinExistence type="predicted"/>
<dbReference type="Proteomes" id="UP001179952">
    <property type="component" value="Unassembled WGS sequence"/>
</dbReference>
<reference evidence="1" key="1">
    <citation type="journal article" date="2023" name="Nat. Commun.">
        <title>Diploid and tetraploid genomes of Acorus and the evolution of monocots.</title>
        <authorList>
            <person name="Ma L."/>
            <person name="Liu K.W."/>
            <person name="Li Z."/>
            <person name="Hsiao Y.Y."/>
            <person name="Qi Y."/>
            <person name="Fu T."/>
            <person name="Tang G.D."/>
            <person name="Zhang D."/>
            <person name="Sun W.H."/>
            <person name="Liu D.K."/>
            <person name="Li Y."/>
            <person name="Chen G.Z."/>
            <person name="Liu X.D."/>
            <person name="Liao X.Y."/>
            <person name="Jiang Y.T."/>
            <person name="Yu X."/>
            <person name="Hao Y."/>
            <person name="Huang J."/>
            <person name="Zhao X.W."/>
            <person name="Ke S."/>
            <person name="Chen Y.Y."/>
            <person name="Wu W.L."/>
            <person name="Hsu J.L."/>
            <person name="Lin Y.F."/>
            <person name="Huang M.D."/>
            <person name="Li C.Y."/>
            <person name="Huang L."/>
            <person name="Wang Z.W."/>
            <person name="Zhao X."/>
            <person name="Zhong W.Y."/>
            <person name="Peng D.H."/>
            <person name="Ahmad S."/>
            <person name="Lan S."/>
            <person name="Zhang J.S."/>
            <person name="Tsai W.C."/>
            <person name="Van de Peer Y."/>
            <person name="Liu Z.J."/>
        </authorList>
    </citation>
    <scope>NUCLEOTIDE SEQUENCE</scope>
    <source>
        <strain evidence="1">SCP</strain>
    </source>
</reference>
<keyword evidence="2" id="KW-1185">Reference proteome</keyword>
<sequence>MSGIDLLEPVSTGLEGPFGPAVEDDVCYCSCSLCPYGPGNVHSPESPRCIFQNSAFHKYKEDQTLTTHYASKGDREKREVEERRQSQFSLLLRESQLF</sequence>